<proteinExistence type="predicted"/>
<name>A0ABP8M551_9BACT</name>
<evidence type="ECO:0008006" key="4">
    <source>
        <dbReference type="Google" id="ProtNLM"/>
    </source>
</evidence>
<evidence type="ECO:0000256" key="1">
    <source>
        <dbReference type="SAM" id="MobiDB-lite"/>
    </source>
</evidence>
<keyword evidence="3" id="KW-1185">Reference proteome</keyword>
<dbReference type="EMBL" id="BAABGA010000006">
    <property type="protein sequence ID" value="GAA4444271.1"/>
    <property type="molecule type" value="Genomic_DNA"/>
</dbReference>
<comment type="caution">
    <text evidence="2">The sequence shown here is derived from an EMBL/GenBank/DDBJ whole genome shotgun (WGS) entry which is preliminary data.</text>
</comment>
<feature type="compositionally biased region" description="Basic and acidic residues" evidence="1">
    <location>
        <begin position="154"/>
        <end position="164"/>
    </location>
</feature>
<accession>A0ABP8M551</accession>
<protein>
    <recommendedName>
        <fullName evidence="4">YubB ferredoxin-like domain-containing protein</fullName>
    </recommendedName>
</protein>
<evidence type="ECO:0000313" key="3">
    <source>
        <dbReference type="Proteomes" id="UP001500840"/>
    </source>
</evidence>
<reference evidence="3" key="1">
    <citation type="journal article" date="2019" name="Int. J. Syst. Evol. Microbiol.">
        <title>The Global Catalogue of Microorganisms (GCM) 10K type strain sequencing project: providing services to taxonomists for standard genome sequencing and annotation.</title>
        <authorList>
            <consortium name="The Broad Institute Genomics Platform"/>
            <consortium name="The Broad Institute Genome Sequencing Center for Infectious Disease"/>
            <person name="Wu L."/>
            <person name="Ma J."/>
        </authorList>
    </citation>
    <scope>NUCLEOTIDE SEQUENCE [LARGE SCALE GENOMIC DNA]</scope>
    <source>
        <strain evidence="3">JCM 17759</strain>
    </source>
</reference>
<feature type="region of interest" description="Disordered" evidence="1">
    <location>
        <begin position="135"/>
        <end position="175"/>
    </location>
</feature>
<sequence length="279" mass="31647">MLNDCESVIRATGPDHDISRIKHLLDSNAHHRGDDEVTYFMNIVDKFLEGSMGLRWRSKETEGDIIWAGSLDWEPPTEFVKEMSVRFPEVTFQMMFTNECAGSSATYEFKSGESRLLHGRDEGFERCGPEPEPIGVGRTDFPDCFSPSGPSIASEERLEARRESGQNLGDDPDAELRRDELTLEAVGLNGEKTFINLTPNEEHGCYLPLEFFEEFLRLRDGQSASKNGSAWFYSAPHDKERCIYRASIDGHDLHIDVQVTTETLIRRASFALYSRGDEH</sequence>
<dbReference type="Proteomes" id="UP001500840">
    <property type="component" value="Unassembled WGS sequence"/>
</dbReference>
<gene>
    <name evidence="2" type="ORF">GCM10023156_02390</name>
</gene>
<evidence type="ECO:0000313" key="2">
    <source>
        <dbReference type="EMBL" id="GAA4444271.1"/>
    </source>
</evidence>
<organism evidence="2 3">
    <name type="scientific">Novipirellula rosea</name>
    <dbReference type="NCBI Taxonomy" id="1031540"/>
    <lineage>
        <taxon>Bacteria</taxon>
        <taxon>Pseudomonadati</taxon>
        <taxon>Planctomycetota</taxon>
        <taxon>Planctomycetia</taxon>
        <taxon>Pirellulales</taxon>
        <taxon>Pirellulaceae</taxon>
        <taxon>Novipirellula</taxon>
    </lineage>
</organism>
<dbReference type="RefSeq" id="WP_345318630.1">
    <property type="nucleotide sequence ID" value="NZ_BAABGA010000006.1"/>
</dbReference>